<dbReference type="EMBL" id="JABFRW010000136">
    <property type="protein sequence ID" value="NOT34654.1"/>
    <property type="molecule type" value="Genomic_DNA"/>
</dbReference>
<evidence type="ECO:0000313" key="2">
    <source>
        <dbReference type="Proteomes" id="UP000580839"/>
    </source>
</evidence>
<gene>
    <name evidence="1" type="ORF">HOP12_10865</name>
</gene>
<accession>A0A849SPT3</accession>
<name>A0A849SPT3_UNCEI</name>
<organism evidence="1 2">
    <name type="scientific">Eiseniibacteriota bacterium</name>
    <dbReference type="NCBI Taxonomy" id="2212470"/>
    <lineage>
        <taxon>Bacteria</taxon>
        <taxon>Candidatus Eiseniibacteriota</taxon>
    </lineage>
</organism>
<feature type="non-terminal residue" evidence="1">
    <location>
        <position position="1"/>
    </location>
</feature>
<reference evidence="1 2" key="1">
    <citation type="submission" date="2020-04" db="EMBL/GenBank/DDBJ databases">
        <title>Metagenomic profiling of ammonia- and methane-oxidizing microorganisms in a Dutch drinking water treatment plant.</title>
        <authorList>
            <person name="Poghosyan L."/>
            <person name="Leucker S."/>
        </authorList>
    </citation>
    <scope>NUCLEOTIDE SEQUENCE [LARGE SCALE GENOMIC DNA]</scope>
    <source>
        <strain evidence="1">S-RSF-IL-03</strain>
    </source>
</reference>
<comment type="caution">
    <text evidence="1">The sequence shown here is derived from an EMBL/GenBank/DDBJ whole genome shotgun (WGS) entry which is preliminary data.</text>
</comment>
<keyword evidence="1" id="KW-0067">ATP-binding</keyword>
<sequence length="76" mass="8027">QVWEAQVPVDAMRELRGRHLVSGFVRHGDRVNVRIVAGSAPVADARPVAPTLEEVYLHHVAAARGATEPAPGVAAA</sequence>
<proteinExistence type="predicted"/>
<dbReference type="Proteomes" id="UP000580839">
    <property type="component" value="Unassembled WGS sequence"/>
</dbReference>
<keyword evidence="1" id="KW-0547">Nucleotide-binding</keyword>
<dbReference type="AlphaFoldDB" id="A0A849SPT3"/>
<dbReference type="GO" id="GO:0005524">
    <property type="term" value="F:ATP binding"/>
    <property type="evidence" value="ECO:0007669"/>
    <property type="project" value="UniProtKB-KW"/>
</dbReference>
<protein>
    <submittedName>
        <fullName evidence="1">ABC transporter ATP-binding protein</fullName>
    </submittedName>
</protein>
<evidence type="ECO:0000313" key="1">
    <source>
        <dbReference type="EMBL" id="NOT34654.1"/>
    </source>
</evidence>